<sequence>MCHPVILVRLEALANSSAYQGEGGGACPRAAGKEGGRVPVVGISGRRFPPIYKPPLRINLLRRAQV</sequence>
<organism evidence="1 2">
    <name type="scientific">Ameiurus melas</name>
    <name type="common">Black bullhead</name>
    <name type="synonym">Silurus melas</name>
    <dbReference type="NCBI Taxonomy" id="219545"/>
    <lineage>
        <taxon>Eukaryota</taxon>
        <taxon>Metazoa</taxon>
        <taxon>Chordata</taxon>
        <taxon>Craniata</taxon>
        <taxon>Vertebrata</taxon>
        <taxon>Euteleostomi</taxon>
        <taxon>Actinopterygii</taxon>
        <taxon>Neopterygii</taxon>
        <taxon>Teleostei</taxon>
        <taxon>Ostariophysi</taxon>
        <taxon>Siluriformes</taxon>
        <taxon>Ictaluridae</taxon>
        <taxon>Ameiurus</taxon>
    </lineage>
</organism>
<dbReference type="Proteomes" id="UP000593565">
    <property type="component" value="Unassembled WGS sequence"/>
</dbReference>
<comment type="caution">
    <text evidence="1">The sequence shown here is derived from an EMBL/GenBank/DDBJ whole genome shotgun (WGS) entry which is preliminary data.</text>
</comment>
<accession>A0A7J6BBZ0</accession>
<evidence type="ECO:0000313" key="2">
    <source>
        <dbReference type="Proteomes" id="UP000593565"/>
    </source>
</evidence>
<reference evidence="1 2" key="1">
    <citation type="submission" date="2020-02" db="EMBL/GenBank/DDBJ databases">
        <title>A chromosome-scale genome assembly of the black bullhead catfish (Ameiurus melas).</title>
        <authorList>
            <person name="Wen M."/>
            <person name="Zham M."/>
            <person name="Cabau C."/>
            <person name="Klopp C."/>
            <person name="Donnadieu C."/>
            <person name="Roques C."/>
            <person name="Bouchez O."/>
            <person name="Lampietro C."/>
            <person name="Jouanno E."/>
            <person name="Herpin A."/>
            <person name="Louis A."/>
            <person name="Berthelot C."/>
            <person name="Parey E."/>
            <person name="Roest-Crollius H."/>
            <person name="Braasch I."/>
            <person name="Postlethwait J."/>
            <person name="Robinson-Rechavi M."/>
            <person name="Echchiki A."/>
            <person name="Begum T."/>
            <person name="Montfort J."/>
            <person name="Schartl M."/>
            <person name="Bobe J."/>
            <person name="Guiguen Y."/>
        </authorList>
    </citation>
    <scope>NUCLEOTIDE SEQUENCE [LARGE SCALE GENOMIC DNA]</scope>
    <source>
        <strain evidence="1">M_S1</strain>
        <tissue evidence="1">Blood</tissue>
    </source>
</reference>
<protein>
    <submittedName>
        <fullName evidence="1">Uncharacterized protein</fullName>
    </submittedName>
</protein>
<keyword evidence="2" id="KW-1185">Reference proteome</keyword>
<gene>
    <name evidence="1" type="ORF">AMELA_G00015920</name>
</gene>
<dbReference type="AlphaFoldDB" id="A0A7J6BBZ0"/>
<name>A0A7J6BBZ0_AMEME</name>
<evidence type="ECO:0000313" key="1">
    <source>
        <dbReference type="EMBL" id="KAF4091997.1"/>
    </source>
</evidence>
<dbReference type="EMBL" id="JAAGNN010000002">
    <property type="protein sequence ID" value="KAF4091997.1"/>
    <property type="molecule type" value="Genomic_DNA"/>
</dbReference>
<proteinExistence type="predicted"/>